<feature type="region of interest" description="Disordered" evidence="1">
    <location>
        <begin position="28"/>
        <end position="51"/>
    </location>
</feature>
<dbReference type="SUPFAM" id="SSF51445">
    <property type="entry name" value="(Trans)glycosidases"/>
    <property type="match status" value="1"/>
</dbReference>
<dbReference type="Proteomes" id="UP001595555">
    <property type="component" value="Unassembled WGS sequence"/>
</dbReference>
<dbReference type="EMBL" id="JBHRTF010000004">
    <property type="protein sequence ID" value="MFC3115729.1"/>
    <property type="molecule type" value="Genomic_DNA"/>
</dbReference>
<feature type="signal peptide" evidence="2">
    <location>
        <begin position="1"/>
        <end position="19"/>
    </location>
</feature>
<organism evidence="3 4">
    <name type="scientific">Cellvibrio fontiphilus</name>
    <dbReference type="NCBI Taxonomy" id="1815559"/>
    <lineage>
        <taxon>Bacteria</taxon>
        <taxon>Pseudomonadati</taxon>
        <taxon>Pseudomonadota</taxon>
        <taxon>Gammaproteobacteria</taxon>
        <taxon>Cellvibrionales</taxon>
        <taxon>Cellvibrionaceae</taxon>
        <taxon>Cellvibrio</taxon>
    </lineage>
</organism>
<name>A0ABV7FHM2_9GAMM</name>
<reference evidence="4" key="1">
    <citation type="journal article" date="2019" name="Int. J. Syst. Evol. Microbiol.">
        <title>The Global Catalogue of Microorganisms (GCM) 10K type strain sequencing project: providing services to taxonomists for standard genome sequencing and annotation.</title>
        <authorList>
            <consortium name="The Broad Institute Genomics Platform"/>
            <consortium name="The Broad Institute Genome Sequencing Center for Infectious Disease"/>
            <person name="Wu L."/>
            <person name="Ma J."/>
        </authorList>
    </citation>
    <scope>NUCLEOTIDE SEQUENCE [LARGE SCALE GENOMIC DNA]</scope>
    <source>
        <strain evidence="4">KCTC 52237</strain>
    </source>
</reference>
<dbReference type="Gene3D" id="2.60.120.260">
    <property type="entry name" value="Galactose-binding domain-like"/>
    <property type="match status" value="2"/>
</dbReference>
<gene>
    <name evidence="3" type="ORF">ACFODX_09195</name>
</gene>
<evidence type="ECO:0000256" key="1">
    <source>
        <dbReference type="SAM" id="MobiDB-lite"/>
    </source>
</evidence>
<comment type="caution">
    <text evidence="3">The sequence shown here is derived from an EMBL/GenBank/DDBJ whole genome shotgun (WGS) entry which is preliminary data.</text>
</comment>
<keyword evidence="2" id="KW-0732">Signal</keyword>
<dbReference type="PROSITE" id="PS51257">
    <property type="entry name" value="PROKAR_LIPOPROTEIN"/>
    <property type="match status" value="1"/>
</dbReference>
<dbReference type="InterPro" id="IPR017853">
    <property type="entry name" value="GH"/>
</dbReference>
<sequence>MKFKLGYLALLSSSLLLQACGGGGLAGGNDKDVDTIRPEAGVEDESARPRPPENAVVITTDQHFIYDAAKQPIFLRGVNHLYAANPNERINGIPAIKTAGSNVIRLQLDETTTETQFEGAMARIVENKMVALVTLTAEGNKLTCTEDSTYLLKAVDDLWLKKFMPVLVQDRFQPHLMLNIANGWGIMDVFNPDSLGYQEYLDTYKALIRKFRTAGFKFPLVIDAPSCGQDFNAFLSGRSRELMAADTAKNLVFGVHAEGAKWNSSDKIVHAATQLYNEKVPFIVTEFAGSGVAGVDETPIDHKDLIAKSAGDVALAFNFPWVTNSDEAAYVMTLENTLDLRGGAVLSTNVFLDKLYAEFELNNSGQFVQRGKLSFALYLKDANGNALRAGSTSALDLRSNQWSKLSYDLPKSASDIDPAQLMNGATSFDLTAVKQVGIQIMANGKAASLKAPVKFDELSILPGVPPVYVASFDSANEEWIKAWGAVDVGLANGAFTMKPTGGDYAIQLAGWNGPSISTIPFNKTLEATFRIYLPSEYAGKNLWAKLFGQFGAGWTWVETSLNASALVPGQWTEVKALIAFNESISAGDINTAQAFGLQIGGFSGSEVEPILLDSISISDPNARPTKTVTALQYKASFTKGTEGFVNANWDGGRPVLDASNAELAVTVPAGDFGAINKADINSISEIDFRGGITVKMKLFIPADWAGDDFWLKFFFQDGNWSHFEFTPALTTATLTAGEWNELEFKVTEFPSGFSRTLKPQMFGMQYRAVSAGTVKLDDIEIYGDIQIDDSQPILHVDFSTQAQYDAFTFDFAGGGFSESALATAKYSDWRVVPFGWTASSWKGHTGDKAPLDISLDEGLVNLTERGDEIVNGSLGILETSVQANF</sequence>
<accession>A0ABV7FHM2</accession>
<evidence type="ECO:0000313" key="4">
    <source>
        <dbReference type="Proteomes" id="UP001595555"/>
    </source>
</evidence>
<evidence type="ECO:0000313" key="3">
    <source>
        <dbReference type="EMBL" id="MFC3115729.1"/>
    </source>
</evidence>
<proteinExistence type="predicted"/>
<dbReference type="Gene3D" id="3.20.20.80">
    <property type="entry name" value="Glycosidases"/>
    <property type="match status" value="1"/>
</dbReference>
<feature type="chain" id="PRO_5046279775" evidence="2">
    <location>
        <begin position="20"/>
        <end position="885"/>
    </location>
</feature>
<dbReference type="RefSeq" id="WP_378118331.1">
    <property type="nucleotide sequence ID" value="NZ_JBHRTF010000004.1"/>
</dbReference>
<protein>
    <submittedName>
        <fullName evidence="3">Uncharacterized protein</fullName>
    </submittedName>
</protein>
<keyword evidence="4" id="KW-1185">Reference proteome</keyword>
<evidence type="ECO:0000256" key="2">
    <source>
        <dbReference type="SAM" id="SignalP"/>
    </source>
</evidence>